<protein>
    <submittedName>
        <fullName evidence="1">Uncharacterized protein</fullName>
    </submittedName>
</protein>
<evidence type="ECO:0000313" key="1">
    <source>
        <dbReference type="EMBL" id="CAA9994038.1"/>
    </source>
</evidence>
<accession>A0A6H5FXL4</accession>
<gene>
    <name evidence="1" type="ORF">NTEN_LOCUS858</name>
</gene>
<dbReference type="AlphaFoldDB" id="A0A6H5FXL4"/>
<keyword evidence="2" id="KW-1185">Reference proteome</keyword>
<dbReference type="EMBL" id="CADCXU010001630">
    <property type="protein sequence ID" value="CAA9994038.1"/>
    <property type="molecule type" value="Genomic_DNA"/>
</dbReference>
<dbReference type="Proteomes" id="UP000479000">
    <property type="component" value="Unassembled WGS sequence"/>
</dbReference>
<sequence length="114" mass="12675">VNGSIVIVLKSRIGTELQKKLFLIHIYSESLPEQVSSFLIELPLVLGKESKKLSAFSPLRLDNDVRLPSNINFSQVADLVQDLHTFRSCSQCAQICSIQVSPLLIYVCGLCDLK</sequence>
<organism evidence="1 2">
    <name type="scientific">Nesidiocoris tenuis</name>
    <dbReference type="NCBI Taxonomy" id="355587"/>
    <lineage>
        <taxon>Eukaryota</taxon>
        <taxon>Metazoa</taxon>
        <taxon>Ecdysozoa</taxon>
        <taxon>Arthropoda</taxon>
        <taxon>Hexapoda</taxon>
        <taxon>Insecta</taxon>
        <taxon>Pterygota</taxon>
        <taxon>Neoptera</taxon>
        <taxon>Paraneoptera</taxon>
        <taxon>Hemiptera</taxon>
        <taxon>Heteroptera</taxon>
        <taxon>Panheteroptera</taxon>
        <taxon>Cimicomorpha</taxon>
        <taxon>Miridae</taxon>
        <taxon>Dicyphina</taxon>
        <taxon>Nesidiocoris</taxon>
    </lineage>
</organism>
<feature type="non-terminal residue" evidence="1">
    <location>
        <position position="1"/>
    </location>
</feature>
<evidence type="ECO:0000313" key="2">
    <source>
        <dbReference type="Proteomes" id="UP000479000"/>
    </source>
</evidence>
<dbReference type="OrthoDB" id="6583586at2759"/>
<proteinExistence type="predicted"/>
<name>A0A6H5FXL4_9HEMI</name>
<reference evidence="1 2" key="1">
    <citation type="submission" date="2020-02" db="EMBL/GenBank/DDBJ databases">
        <authorList>
            <person name="Ferguson B K."/>
        </authorList>
    </citation>
    <scope>NUCLEOTIDE SEQUENCE [LARGE SCALE GENOMIC DNA]</scope>
</reference>